<evidence type="ECO:0000313" key="19">
    <source>
        <dbReference type="EMBL" id="MBB3117284.1"/>
    </source>
</evidence>
<evidence type="ECO:0000256" key="14">
    <source>
        <dbReference type="PROSITE-ProRule" id="PRU01360"/>
    </source>
</evidence>
<dbReference type="InterPro" id="IPR010105">
    <property type="entry name" value="TonB_sidphr_rcpt"/>
</dbReference>
<evidence type="ECO:0000256" key="13">
    <source>
        <dbReference type="ARBA" id="ARBA00023237"/>
    </source>
</evidence>
<dbReference type="InterPro" id="IPR039426">
    <property type="entry name" value="TonB-dep_rcpt-like"/>
</dbReference>
<dbReference type="Gene3D" id="2.40.170.20">
    <property type="entry name" value="TonB-dependent receptor, beta-barrel domain"/>
    <property type="match status" value="1"/>
</dbReference>
<dbReference type="GO" id="GO:0038023">
    <property type="term" value="F:signaling receptor activity"/>
    <property type="evidence" value="ECO:0007669"/>
    <property type="project" value="InterPro"/>
</dbReference>
<evidence type="ECO:0000256" key="10">
    <source>
        <dbReference type="ARBA" id="ARBA00023077"/>
    </source>
</evidence>
<evidence type="ECO:0000256" key="8">
    <source>
        <dbReference type="ARBA" id="ARBA00023004"/>
    </source>
</evidence>
<evidence type="ECO:0000259" key="18">
    <source>
        <dbReference type="SMART" id="SM00965"/>
    </source>
</evidence>
<keyword evidence="4 14" id="KW-1134">Transmembrane beta strand</keyword>
<evidence type="ECO:0000256" key="11">
    <source>
        <dbReference type="ARBA" id="ARBA00023136"/>
    </source>
</evidence>
<dbReference type="InterPro" id="IPR010917">
    <property type="entry name" value="TonB_rcpt_CS"/>
</dbReference>
<dbReference type="NCBIfam" id="TIGR01783">
    <property type="entry name" value="TonB-siderophor"/>
    <property type="match status" value="1"/>
</dbReference>
<dbReference type="InterPro" id="IPR036942">
    <property type="entry name" value="Beta-barrel_TonB_sf"/>
</dbReference>
<keyword evidence="7 17" id="KW-0732">Signal</keyword>
<keyword evidence="11 14" id="KW-0472">Membrane</keyword>
<keyword evidence="20" id="KW-1185">Reference proteome</keyword>
<comment type="similarity">
    <text evidence="2 14 16">Belongs to the TonB-dependent receptor family.</text>
</comment>
<keyword evidence="8" id="KW-0408">Iron</keyword>
<evidence type="ECO:0000256" key="3">
    <source>
        <dbReference type="ARBA" id="ARBA00022448"/>
    </source>
</evidence>
<evidence type="ECO:0000256" key="12">
    <source>
        <dbReference type="ARBA" id="ARBA00023170"/>
    </source>
</evidence>
<dbReference type="Pfam" id="PF07715">
    <property type="entry name" value="Plug"/>
    <property type="match status" value="1"/>
</dbReference>
<proteinExistence type="inferred from homology"/>
<evidence type="ECO:0000256" key="2">
    <source>
        <dbReference type="ARBA" id="ARBA00009810"/>
    </source>
</evidence>
<dbReference type="CDD" id="cd01347">
    <property type="entry name" value="ligand_gated_channel"/>
    <property type="match status" value="1"/>
</dbReference>
<evidence type="ECO:0000256" key="1">
    <source>
        <dbReference type="ARBA" id="ARBA00004571"/>
    </source>
</evidence>
<dbReference type="Proteomes" id="UP000541535">
    <property type="component" value="Unassembled WGS sequence"/>
</dbReference>
<keyword evidence="10 16" id="KW-0798">TonB box</keyword>
<dbReference type="Gene3D" id="2.170.130.10">
    <property type="entry name" value="TonB-dependent receptor, plug domain"/>
    <property type="match status" value="1"/>
</dbReference>
<evidence type="ECO:0000256" key="4">
    <source>
        <dbReference type="ARBA" id="ARBA00022452"/>
    </source>
</evidence>
<dbReference type="RefSeq" id="WP_183439253.1">
    <property type="nucleotide sequence ID" value="NZ_JACHXD010000001.1"/>
</dbReference>
<dbReference type="SUPFAM" id="SSF56935">
    <property type="entry name" value="Porins"/>
    <property type="match status" value="1"/>
</dbReference>
<evidence type="ECO:0000313" key="20">
    <source>
        <dbReference type="Proteomes" id="UP000541535"/>
    </source>
</evidence>
<evidence type="ECO:0000256" key="9">
    <source>
        <dbReference type="ARBA" id="ARBA00023065"/>
    </source>
</evidence>
<keyword evidence="5" id="KW-0410">Iron transport</keyword>
<dbReference type="AlphaFoldDB" id="A0A7W5B657"/>
<keyword evidence="3 14" id="KW-0813">Transport</keyword>
<evidence type="ECO:0000256" key="7">
    <source>
        <dbReference type="ARBA" id="ARBA00022729"/>
    </source>
</evidence>
<feature type="short sequence motif" description="TonB C-terminal box" evidence="15">
    <location>
        <begin position="811"/>
        <end position="828"/>
    </location>
</feature>
<feature type="chain" id="PRO_5030899284" evidence="17">
    <location>
        <begin position="37"/>
        <end position="828"/>
    </location>
</feature>
<dbReference type="InterPro" id="IPR000531">
    <property type="entry name" value="Beta-barrel_TonB"/>
</dbReference>
<feature type="domain" description="Secretin/TonB short N-terminal" evidence="18">
    <location>
        <begin position="69"/>
        <end position="120"/>
    </location>
</feature>
<comment type="subcellular location">
    <subcellularLocation>
        <location evidence="1 14">Cell outer membrane</location>
        <topology evidence="1 14">Multi-pass membrane protein</topology>
    </subcellularLocation>
</comment>
<organism evidence="19 20">
    <name type="scientific">Pseudoduganella violacea</name>
    <dbReference type="NCBI Taxonomy" id="1715466"/>
    <lineage>
        <taxon>Bacteria</taxon>
        <taxon>Pseudomonadati</taxon>
        <taxon>Pseudomonadota</taxon>
        <taxon>Betaproteobacteria</taxon>
        <taxon>Burkholderiales</taxon>
        <taxon>Oxalobacteraceae</taxon>
        <taxon>Telluria group</taxon>
        <taxon>Pseudoduganella</taxon>
    </lineage>
</organism>
<dbReference type="PANTHER" id="PTHR32552">
    <property type="entry name" value="FERRICHROME IRON RECEPTOR-RELATED"/>
    <property type="match status" value="1"/>
</dbReference>
<dbReference type="GO" id="GO:0009279">
    <property type="term" value="C:cell outer membrane"/>
    <property type="evidence" value="ECO:0007669"/>
    <property type="project" value="UniProtKB-SubCell"/>
</dbReference>
<protein>
    <submittedName>
        <fullName evidence="19">Outer membrane receptor for ferric coprogen and ferric-rhodotorulic acid</fullName>
    </submittedName>
</protein>
<evidence type="ECO:0000256" key="5">
    <source>
        <dbReference type="ARBA" id="ARBA00022496"/>
    </source>
</evidence>
<dbReference type="GO" id="GO:0015891">
    <property type="term" value="P:siderophore transport"/>
    <property type="evidence" value="ECO:0007669"/>
    <property type="project" value="InterPro"/>
</dbReference>
<feature type="signal peptide" evidence="17">
    <location>
        <begin position="1"/>
        <end position="36"/>
    </location>
</feature>
<dbReference type="InterPro" id="IPR011662">
    <property type="entry name" value="Secretin/TonB_short_N"/>
</dbReference>
<accession>A0A7W5B657</accession>
<evidence type="ECO:0000256" key="15">
    <source>
        <dbReference type="PROSITE-ProRule" id="PRU10144"/>
    </source>
</evidence>
<dbReference type="EMBL" id="JACHXD010000001">
    <property type="protein sequence ID" value="MBB3117284.1"/>
    <property type="molecule type" value="Genomic_DNA"/>
</dbReference>
<dbReference type="SMART" id="SM00965">
    <property type="entry name" value="STN"/>
    <property type="match status" value="1"/>
</dbReference>
<dbReference type="FunFam" id="2.170.130.10:FF:000010">
    <property type="entry name" value="Ferripyoverdine receptor"/>
    <property type="match status" value="1"/>
</dbReference>
<dbReference type="Pfam" id="PF00593">
    <property type="entry name" value="TonB_dep_Rec_b-barrel"/>
    <property type="match status" value="1"/>
</dbReference>
<dbReference type="InterPro" id="IPR012910">
    <property type="entry name" value="Plug_dom"/>
</dbReference>
<dbReference type="PROSITE" id="PS52016">
    <property type="entry name" value="TONB_DEPENDENT_REC_3"/>
    <property type="match status" value="1"/>
</dbReference>
<comment type="caution">
    <text evidence="19">The sequence shown here is derived from an EMBL/GenBank/DDBJ whole genome shotgun (WGS) entry which is preliminary data.</text>
</comment>
<evidence type="ECO:0000256" key="16">
    <source>
        <dbReference type="RuleBase" id="RU003357"/>
    </source>
</evidence>
<sequence>MNQHASSSKRLPVLKPAALMVAAALALAAAPLQAYAAEAPAAASAAKSYSIPAGPLSPALSQFAGQSGVTLSSDAALTEGLSTKGLQGSFNIADGFARLLQGSGLEVAQRSAGVYVLRKLPGADKNASVMPQITVTGQGLGANTENSGSYTGGSMKTATRMDMSIRDTPQSVSVITRERLNDLGVTRLDQALAQTTGIMIGQQDSERTRYYSRGFGINNVQVDGLPQGVNSPLTDTVLYDRIEVVRGATGLMGGTGDPSATVNMVRKRPTRDLQASTSLQYGRWNNRRAEADISTPLTASGNVRGRVALAWQDRDSYMDRYGERKTIGMAIVEADITPDTLLTVGADFQHNKPRGSTWGAIPYWNKDGSLANLPRNFSLSAKWNSWANEQETYFTTVDHNFGSGWKLHAGYARTNSRNNTSLAYGGAGYPDPATGKGMTLWTGVWGEGYGVNQNYEAYLTGPFQLFGRRHTVIAGFNGGNQNSRSQGGDAPKQYPDEIPDYRNWTGDLPRPIFQPDGTHTEELTRLSGAYLAGRFSLADPLTMIVGARISNYSTETREFDNKNKHTGTNGFAETKEEVTPYVGLVYDLNEQISTYASYTTLFNPQSQRDKFNNFLAPETGTNMEAGVKGEFFSGKLNASAAVFQTRKKNLAELDKTVPQGFKLPQGGDAYVANGDGIKARGVEFDVSGQISQAWNVSGGYTLLKAEEKDGRRAVPSQPRHLLRFSTAYSFGGQLQGLKVGVNMTAQSGIYGETWYGRPTYPRSQKERLVQGSYALVGAMASYQIDKHMSAQLNISNLLDKKYYRNVGFYDSVFWGEPRNVTATLTYKF</sequence>
<dbReference type="PROSITE" id="PS01156">
    <property type="entry name" value="TONB_DEPENDENT_REC_2"/>
    <property type="match status" value="1"/>
</dbReference>
<keyword evidence="6 14" id="KW-0812">Transmembrane</keyword>
<evidence type="ECO:0000256" key="6">
    <source>
        <dbReference type="ARBA" id="ARBA00022692"/>
    </source>
</evidence>
<keyword evidence="12 19" id="KW-0675">Receptor</keyword>
<dbReference type="Gene3D" id="3.55.50.30">
    <property type="match status" value="1"/>
</dbReference>
<reference evidence="19 20" key="1">
    <citation type="submission" date="2020-08" db="EMBL/GenBank/DDBJ databases">
        <title>Genomic Encyclopedia of Type Strains, Phase III (KMG-III): the genomes of soil and plant-associated and newly described type strains.</title>
        <authorList>
            <person name="Whitman W."/>
        </authorList>
    </citation>
    <scope>NUCLEOTIDE SEQUENCE [LARGE SCALE GENOMIC DNA]</scope>
    <source>
        <strain evidence="19 20">CECT 8897</strain>
    </source>
</reference>
<evidence type="ECO:0000256" key="17">
    <source>
        <dbReference type="SAM" id="SignalP"/>
    </source>
</evidence>
<dbReference type="PANTHER" id="PTHR32552:SF74">
    <property type="entry name" value="HYDROXAMATE SIDEROPHORE RECEPTOR FHUE"/>
    <property type="match status" value="1"/>
</dbReference>
<keyword evidence="13 14" id="KW-0998">Cell outer membrane</keyword>
<keyword evidence="9" id="KW-0406">Ion transport</keyword>
<dbReference type="InterPro" id="IPR037066">
    <property type="entry name" value="Plug_dom_sf"/>
</dbReference>
<name>A0A7W5B657_9BURK</name>
<gene>
    <name evidence="19" type="ORF">FHS03_000303</name>
</gene>
<dbReference type="GO" id="GO:0015344">
    <property type="term" value="F:siderophore uptake transmembrane transporter activity"/>
    <property type="evidence" value="ECO:0007669"/>
    <property type="project" value="TreeGrafter"/>
</dbReference>